<dbReference type="PANTHER" id="PTHR30572:SF18">
    <property type="entry name" value="ABC-TYPE MACROLIDE FAMILY EXPORT SYSTEM PERMEASE COMPONENT 2"/>
    <property type="match status" value="1"/>
</dbReference>
<keyword evidence="5 6" id="KW-0472">Membrane</keyword>
<dbReference type="RefSeq" id="WP_243325789.1">
    <property type="nucleotide sequence ID" value="NZ_JAKZMM010000033.1"/>
</dbReference>
<feature type="domain" description="ABC3 transporter permease C-terminal" evidence="7">
    <location>
        <begin position="294"/>
        <end position="415"/>
    </location>
</feature>
<accession>A0ABT0C338</accession>
<keyword evidence="4 6" id="KW-1133">Transmembrane helix</keyword>
<evidence type="ECO:0000256" key="5">
    <source>
        <dbReference type="ARBA" id="ARBA00023136"/>
    </source>
</evidence>
<dbReference type="InterPro" id="IPR025857">
    <property type="entry name" value="MacB_PCD"/>
</dbReference>
<protein>
    <submittedName>
        <fullName evidence="9">ABC transporter permease</fullName>
    </submittedName>
</protein>
<keyword evidence="2" id="KW-1003">Cell membrane</keyword>
<evidence type="ECO:0000256" key="3">
    <source>
        <dbReference type="ARBA" id="ARBA00022692"/>
    </source>
</evidence>
<proteinExistence type="predicted"/>
<evidence type="ECO:0000259" key="7">
    <source>
        <dbReference type="Pfam" id="PF02687"/>
    </source>
</evidence>
<evidence type="ECO:0000256" key="2">
    <source>
        <dbReference type="ARBA" id="ARBA00022475"/>
    </source>
</evidence>
<dbReference type="Pfam" id="PF12704">
    <property type="entry name" value="MacB_PCD"/>
    <property type="match status" value="1"/>
</dbReference>
<sequence>MPSINSYIKQSWRLLRQNRLAALLSILGTALAICMIMVFVILFIANTAAFKPESHRADTYYVTYVKTEGKADGRRIAMTGLGLPFIKECFYPLQSAEAVTAVVRDIWQKQILLSMDGRNTVTASILETDTAFWHVYNFDFVAGNPFSKATFESGLHEAVISEKMARSIFGTEQVVGKELKINFQVYRVCGVVKDVSRFADKAWADVWIPYTAGTHLFYNMEGIGGSFECYMLLKKGHNREDLQQELLKRIDNFNAGLSDVRANILHQPFSHLEKWMGGENSEVSVGKVFLRFGVIAFIILLVPALNISGIILAWTRKRIPEFALRQAYGATRQRIMSQVLLENLLVTLIGGLLGFILSYLALACMGDWLMITSLGQEQLSLQMVNGWVFIAVFILCLLLNLLSAVFPAWKATRQQISEALNS</sequence>
<feature type="transmembrane region" description="Helical" evidence="6">
    <location>
        <begin position="289"/>
        <end position="315"/>
    </location>
</feature>
<evidence type="ECO:0000259" key="8">
    <source>
        <dbReference type="Pfam" id="PF12704"/>
    </source>
</evidence>
<feature type="domain" description="MacB-like periplasmic core" evidence="8">
    <location>
        <begin position="23"/>
        <end position="246"/>
    </location>
</feature>
<evidence type="ECO:0000313" key="9">
    <source>
        <dbReference type="EMBL" id="MCJ2381433.1"/>
    </source>
</evidence>
<keyword evidence="3 6" id="KW-0812">Transmembrane</keyword>
<dbReference type="InterPro" id="IPR050250">
    <property type="entry name" value="Macrolide_Exporter_MacB"/>
</dbReference>
<gene>
    <name evidence="9" type="ORF">MUN53_12580</name>
</gene>
<organism evidence="9 10">
    <name type="scientific">Parabacteroides faecalis</name>
    <dbReference type="NCBI Taxonomy" id="2924040"/>
    <lineage>
        <taxon>Bacteria</taxon>
        <taxon>Pseudomonadati</taxon>
        <taxon>Bacteroidota</taxon>
        <taxon>Bacteroidia</taxon>
        <taxon>Bacteroidales</taxon>
        <taxon>Tannerellaceae</taxon>
        <taxon>Parabacteroides</taxon>
    </lineage>
</organism>
<name>A0ABT0C338_9BACT</name>
<evidence type="ECO:0000256" key="4">
    <source>
        <dbReference type="ARBA" id="ARBA00022989"/>
    </source>
</evidence>
<comment type="caution">
    <text evidence="9">The sequence shown here is derived from an EMBL/GenBank/DDBJ whole genome shotgun (WGS) entry which is preliminary data.</text>
</comment>
<keyword evidence="10" id="KW-1185">Reference proteome</keyword>
<dbReference type="Pfam" id="PF02687">
    <property type="entry name" value="FtsX"/>
    <property type="match status" value="1"/>
</dbReference>
<feature type="transmembrane region" description="Helical" evidence="6">
    <location>
        <begin position="20"/>
        <end position="45"/>
    </location>
</feature>
<evidence type="ECO:0000256" key="6">
    <source>
        <dbReference type="SAM" id="Phobius"/>
    </source>
</evidence>
<dbReference type="EMBL" id="JAKZMM010000033">
    <property type="protein sequence ID" value="MCJ2381433.1"/>
    <property type="molecule type" value="Genomic_DNA"/>
</dbReference>
<reference evidence="9 10" key="1">
    <citation type="submission" date="2022-03" db="EMBL/GenBank/DDBJ databases">
        <title>Parabacteroides sp. nov. isolated from swine feces.</title>
        <authorList>
            <person name="Bak J.E."/>
        </authorList>
    </citation>
    <scope>NUCLEOTIDE SEQUENCE [LARGE SCALE GENOMIC DNA]</scope>
    <source>
        <strain evidence="9 10">AGMB00274</strain>
    </source>
</reference>
<feature type="transmembrane region" description="Helical" evidence="6">
    <location>
        <begin position="386"/>
        <end position="409"/>
    </location>
</feature>
<dbReference type="Proteomes" id="UP001165444">
    <property type="component" value="Unassembled WGS sequence"/>
</dbReference>
<dbReference type="PANTHER" id="PTHR30572">
    <property type="entry name" value="MEMBRANE COMPONENT OF TRANSPORTER-RELATED"/>
    <property type="match status" value="1"/>
</dbReference>
<feature type="transmembrane region" description="Helical" evidence="6">
    <location>
        <begin position="344"/>
        <end position="371"/>
    </location>
</feature>
<evidence type="ECO:0000313" key="10">
    <source>
        <dbReference type="Proteomes" id="UP001165444"/>
    </source>
</evidence>
<dbReference type="InterPro" id="IPR003838">
    <property type="entry name" value="ABC3_permease_C"/>
</dbReference>
<evidence type="ECO:0000256" key="1">
    <source>
        <dbReference type="ARBA" id="ARBA00004651"/>
    </source>
</evidence>
<comment type="subcellular location">
    <subcellularLocation>
        <location evidence="1">Cell membrane</location>
        <topology evidence="1">Multi-pass membrane protein</topology>
    </subcellularLocation>
</comment>